<dbReference type="RefSeq" id="WP_353302174.1">
    <property type="nucleotide sequence ID" value="NZ_BAABWN010000004.1"/>
</dbReference>
<keyword evidence="2" id="KW-1185">Reference proteome</keyword>
<gene>
    <name evidence="1" type="ORF">NBRC116591_13830</name>
</gene>
<reference evidence="1 2" key="1">
    <citation type="submission" date="2024-04" db="EMBL/GenBank/DDBJ databases">
        <title>Draft genome sequence of Sessilibacter corallicola NBRC 116591.</title>
        <authorList>
            <person name="Miyakawa T."/>
            <person name="Kusuya Y."/>
            <person name="Miura T."/>
        </authorList>
    </citation>
    <scope>NUCLEOTIDE SEQUENCE [LARGE SCALE GENOMIC DNA]</scope>
    <source>
        <strain evidence="1 2">KU-00831-HH</strain>
    </source>
</reference>
<accession>A0ABQ0A7Q4</accession>
<comment type="caution">
    <text evidence="1">The sequence shown here is derived from an EMBL/GenBank/DDBJ whole genome shotgun (WGS) entry which is preliminary data.</text>
</comment>
<sequence>MIKHSAVLLLETLICYHESHDDPGKGDDETYIKVYADGNYLGRYPEGASDEVWDMNTGDRDSIDLEINVTYTNEIEIQVWDQDSSTDDDKLVTLYINRDTKLDSNNCGEVRKHQTSGDAEAEYGVKFRVINNPIPTVRVLGIRCEKQSAGMNTNVADAVAKTAEKACKEAAKVIGKSPRPSRQLIADGFKAASKALKEVEEIVVWIAGLIEGKDDVYMKHLVETRGHDGGFFPKDAEVNKMEEGDEVYFEDRYGEYFRFPLDEGPVTIQLREHDEIKSDINIGTLTITPDNLRVESSEGVSGTTCNGGVAEMDGPAVIEIADSYGKRDGEGAVYHICYSVGMENWCAAANSEAQANADGNAIYKPSAADQRLYDDAVNHSNSIHHILTLDEMRDLINNGYTKAHGWTDYSAYWVHDESDKCLCFDIKTGLAHYMKKSEYLHYSYKTDNGYYKSSEAHSYQYTYDEMTDRKLLTLKEMKEMFERGEFNNSGWNKDLNYWVVDNPSEAAVINITSGEVSTQNKYNTYHIYSYRK</sequence>
<evidence type="ECO:0000313" key="2">
    <source>
        <dbReference type="Proteomes" id="UP001465153"/>
    </source>
</evidence>
<evidence type="ECO:0000313" key="1">
    <source>
        <dbReference type="EMBL" id="GAA6167573.1"/>
    </source>
</evidence>
<organism evidence="1 2">
    <name type="scientific">Sessilibacter corallicola</name>
    <dbReference type="NCBI Taxonomy" id="2904075"/>
    <lineage>
        <taxon>Bacteria</taxon>
        <taxon>Pseudomonadati</taxon>
        <taxon>Pseudomonadota</taxon>
        <taxon>Gammaproteobacteria</taxon>
        <taxon>Cellvibrionales</taxon>
        <taxon>Cellvibrionaceae</taxon>
        <taxon>Sessilibacter</taxon>
    </lineage>
</organism>
<dbReference type="Proteomes" id="UP001465153">
    <property type="component" value="Unassembled WGS sequence"/>
</dbReference>
<dbReference type="EMBL" id="BAABWN010000004">
    <property type="protein sequence ID" value="GAA6167573.1"/>
    <property type="molecule type" value="Genomic_DNA"/>
</dbReference>
<proteinExistence type="predicted"/>
<name>A0ABQ0A7Q4_9GAMM</name>
<protein>
    <submittedName>
        <fullName evidence="1">Uncharacterized protein</fullName>
    </submittedName>
</protein>